<dbReference type="EMBL" id="LCFA01000015">
    <property type="protein sequence ID" value="KKS81878.1"/>
    <property type="molecule type" value="Genomic_DNA"/>
</dbReference>
<evidence type="ECO:0000313" key="2">
    <source>
        <dbReference type="Proteomes" id="UP000034810"/>
    </source>
</evidence>
<evidence type="ECO:0000313" key="1">
    <source>
        <dbReference type="EMBL" id="KKS81878.1"/>
    </source>
</evidence>
<protein>
    <recommendedName>
        <fullName evidence="3">DUF4145 domain-containing protein</fullName>
    </recommendedName>
</protein>
<accession>A0A0G1F4R3</accession>
<name>A0A0G1F4R3_9BACT</name>
<organism evidence="1 2">
    <name type="scientific">Candidatus Wolfebacteria bacterium GW2011_GWC1_43_10</name>
    <dbReference type="NCBI Taxonomy" id="1619011"/>
    <lineage>
        <taxon>Bacteria</taxon>
        <taxon>Candidatus Wolfeibacteriota</taxon>
    </lineage>
</organism>
<gene>
    <name evidence="1" type="ORF">UV58_C0015G0012</name>
</gene>
<sequence length="256" mass="28729">MLKGNKKVSKTATEALVTLWEEGFFKIWKKHASIVEQLSKRGNNFSGPELGMALNRERFGKRLKPNHVQTYMQKFMAGDMIHGVKVTGVQGNYWVVASVPKKKALLLINKANHGLIDENDIFSDKLVKKLSKNFATEFDDLKHNFGRSGTCTAFLLRKILEKLIYISFAKHRVETKLEDRSKAGGLVGLETMINIASSEKVRGIPFLTPKTAKEIKGVKFLGDSAAHNPLINVDMKTITPQLPFIITAYEELAKKL</sequence>
<reference evidence="1 2" key="1">
    <citation type="journal article" date="2015" name="Nature">
        <title>rRNA introns, odd ribosomes, and small enigmatic genomes across a large radiation of phyla.</title>
        <authorList>
            <person name="Brown C.T."/>
            <person name="Hug L.A."/>
            <person name="Thomas B.C."/>
            <person name="Sharon I."/>
            <person name="Castelle C.J."/>
            <person name="Singh A."/>
            <person name="Wilkins M.J."/>
            <person name="Williams K.H."/>
            <person name="Banfield J.F."/>
        </authorList>
    </citation>
    <scope>NUCLEOTIDE SEQUENCE [LARGE SCALE GENOMIC DNA]</scope>
</reference>
<dbReference type="AlphaFoldDB" id="A0A0G1F4R3"/>
<comment type="caution">
    <text evidence="1">The sequence shown here is derived from an EMBL/GenBank/DDBJ whole genome shotgun (WGS) entry which is preliminary data.</text>
</comment>
<dbReference type="Proteomes" id="UP000034810">
    <property type="component" value="Unassembled WGS sequence"/>
</dbReference>
<evidence type="ECO:0008006" key="3">
    <source>
        <dbReference type="Google" id="ProtNLM"/>
    </source>
</evidence>
<proteinExistence type="predicted"/>